<evidence type="ECO:0000256" key="2">
    <source>
        <dbReference type="SAM" id="Phobius"/>
    </source>
</evidence>
<keyword evidence="2" id="KW-0472">Membrane</keyword>
<proteinExistence type="predicted"/>
<evidence type="ECO:0000313" key="5">
    <source>
        <dbReference type="Proteomes" id="UP000306274"/>
    </source>
</evidence>
<feature type="region of interest" description="Disordered" evidence="1">
    <location>
        <begin position="268"/>
        <end position="301"/>
    </location>
</feature>
<reference evidence="4 5" key="1">
    <citation type="submission" date="2019-04" db="EMBL/GenBank/DDBJ databases">
        <title>Streptomyces rhizosphaericola sp. nov., an actinobacterium isolated from the wheat rhizosphere.</title>
        <authorList>
            <person name="Vargas Hoyos H.A."/>
            <person name="Santos S.N."/>
            <person name="Genuario D.B."/>
            <person name="Melo I.S."/>
            <person name="Da Silva L.J."/>
            <person name="Da Silva F.S.P."/>
            <person name="Zucchi T.D."/>
        </authorList>
    </citation>
    <scope>NUCLEOTIDE SEQUENCE [LARGE SCALE GENOMIC DNA]</scope>
    <source>
        <strain evidence="4 5">1AS2c</strain>
    </source>
</reference>
<keyword evidence="2" id="KW-0812">Transmembrane</keyword>
<dbReference type="RefSeq" id="WP_136015256.1">
    <property type="nucleotide sequence ID" value="NZ_SRZK01000004.1"/>
</dbReference>
<dbReference type="EMBL" id="SRZK01000004">
    <property type="protein sequence ID" value="TGZ12143.1"/>
    <property type="molecule type" value="Genomic_DNA"/>
</dbReference>
<name>A0ABY2PM13_9ACTN</name>
<accession>A0ABY2PM13</accession>
<dbReference type="Proteomes" id="UP000306274">
    <property type="component" value="Unassembled WGS sequence"/>
</dbReference>
<evidence type="ECO:0008006" key="6">
    <source>
        <dbReference type="Google" id="ProtNLM"/>
    </source>
</evidence>
<keyword evidence="3" id="KW-0732">Signal</keyword>
<keyword evidence="5" id="KW-1185">Reference proteome</keyword>
<evidence type="ECO:0000256" key="3">
    <source>
        <dbReference type="SAM" id="SignalP"/>
    </source>
</evidence>
<feature type="transmembrane region" description="Helical" evidence="2">
    <location>
        <begin position="473"/>
        <end position="493"/>
    </location>
</feature>
<feature type="signal peptide" evidence="3">
    <location>
        <begin position="1"/>
        <end position="24"/>
    </location>
</feature>
<feature type="chain" id="PRO_5045778196" description="DUF11 domain-containing protein" evidence="3">
    <location>
        <begin position="25"/>
        <end position="510"/>
    </location>
</feature>
<evidence type="ECO:0000313" key="4">
    <source>
        <dbReference type="EMBL" id="TGZ12143.1"/>
    </source>
</evidence>
<sequence length="510" mass="53829">MRFASLPLVLGLLTPLAAASPAAAAPTAEPAPSSLAVVVDREKWSVDSAAGDLHGPVESAPPNRIWLSNILPNRPVAAPAVTATVTIDASGLKDLVDDIEVPCDPDGDLIGVCEKIKPVERGTPRLGGAVKLGRAKTSKVGVSAQVRVTARTEDGSRVEQLISVDVPEAGIKADRTLLPTKGVRPGSTVRVPGGFTNHSRTAQSQVIWSMELSRGLSFPGTFRNCTSSKDSETHITSVRCLVRGPFAPHKSYDLDLGPIQVGDTAMRESVSQRVEGPYNSDGPGKGPELTATPRTRPDSSVVEDFGRHRQLRTTVDTTHSADIVATGAVLKGKPGDRVTTMLTLRNHGPGEPAFLLGEPGYASRNRALVLVVPRGTTVVKAPHTCDAYKTSRPTGGIDDPLGSGRPGGRSYACETTDSFLPVGKRFNYTFTFRIDKASDHAAGRIEALEAGHPRAGNSSAALVVDVPQPMSRALRAVVGSALLLLCCGVFFLIHRRRSAGERAIPEAEEA</sequence>
<organism evidence="4 5">
    <name type="scientific">Streptomyces rhizosphaericola</name>
    <dbReference type="NCBI Taxonomy" id="2564098"/>
    <lineage>
        <taxon>Bacteria</taxon>
        <taxon>Bacillati</taxon>
        <taxon>Actinomycetota</taxon>
        <taxon>Actinomycetes</taxon>
        <taxon>Kitasatosporales</taxon>
        <taxon>Streptomycetaceae</taxon>
        <taxon>Streptomyces</taxon>
    </lineage>
</organism>
<protein>
    <recommendedName>
        <fullName evidence="6">DUF11 domain-containing protein</fullName>
    </recommendedName>
</protein>
<comment type="caution">
    <text evidence="4">The sequence shown here is derived from an EMBL/GenBank/DDBJ whole genome shotgun (WGS) entry which is preliminary data.</text>
</comment>
<evidence type="ECO:0000256" key="1">
    <source>
        <dbReference type="SAM" id="MobiDB-lite"/>
    </source>
</evidence>
<gene>
    <name evidence="4" type="ORF">E5Z02_00890</name>
</gene>
<keyword evidence="2" id="KW-1133">Transmembrane helix</keyword>